<evidence type="ECO:0000313" key="2">
    <source>
        <dbReference type="Proteomes" id="UP000006820"/>
    </source>
</evidence>
<dbReference type="EMBL" id="AP006618">
    <property type="protein sequence ID" value="BAD56399.1"/>
    <property type="molecule type" value="Genomic_DNA"/>
</dbReference>
<protein>
    <submittedName>
        <fullName evidence="1">Uncharacterized protein</fullName>
    </submittedName>
</protein>
<dbReference type="HOGENOM" id="CLU_2220425_0_0_11"/>
<gene>
    <name evidence="1" type="ordered locus">NFA_15540</name>
</gene>
<dbReference type="RefSeq" id="WP_011208084.1">
    <property type="nucleotide sequence ID" value="NC_006361.1"/>
</dbReference>
<dbReference type="STRING" id="247156.NFA_15540"/>
<name>Q5YZJ2_NOCFA</name>
<organism evidence="1 2">
    <name type="scientific">Nocardia farcinica (strain IFM 10152)</name>
    <dbReference type="NCBI Taxonomy" id="247156"/>
    <lineage>
        <taxon>Bacteria</taxon>
        <taxon>Bacillati</taxon>
        <taxon>Actinomycetota</taxon>
        <taxon>Actinomycetes</taxon>
        <taxon>Mycobacteriales</taxon>
        <taxon>Nocardiaceae</taxon>
        <taxon>Nocardia</taxon>
    </lineage>
</organism>
<proteinExistence type="predicted"/>
<accession>Q5YZJ2</accession>
<sequence length="106" mass="10909">MAADSIIAGPLLLQTKWGPGGLGPARPGAMGMGYAYDSTTGEIATDNDGNAILVSAEEEFSLADYPDTTALRARIIANMTSQFKAAGLIPAEAEVTAQWIDVPPAA</sequence>
<evidence type="ECO:0000313" key="1">
    <source>
        <dbReference type="EMBL" id="BAD56399.1"/>
    </source>
</evidence>
<keyword evidence="2" id="KW-1185">Reference proteome</keyword>
<dbReference type="Proteomes" id="UP000006820">
    <property type="component" value="Chromosome"/>
</dbReference>
<dbReference type="GeneID" id="61132347"/>
<dbReference type="KEGG" id="nfa:NFA_15540"/>
<dbReference type="AlphaFoldDB" id="Q5YZJ2"/>
<reference evidence="1 2" key="1">
    <citation type="journal article" date="2004" name="Proc. Natl. Acad. Sci. U.S.A.">
        <title>The complete genomic sequence of Nocardia farcinica IFM 10152.</title>
        <authorList>
            <person name="Ishikawa J."/>
            <person name="Yamashita A."/>
            <person name="Mikami Y."/>
            <person name="Hoshino Y."/>
            <person name="Kurita H."/>
            <person name="Hotta K."/>
            <person name="Shiba T."/>
            <person name="Hattori M."/>
        </authorList>
    </citation>
    <scope>NUCLEOTIDE SEQUENCE [LARGE SCALE GENOMIC DNA]</scope>
    <source>
        <strain evidence="1 2">IFM 10152</strain>
    </source>
</reference>